<dbReference type="AlphaFoldDB" id="A0A8E2JKU9"/>
<dbReference type="EMBL" id="KV744805">
    <property type="protein sequence ID" value="OCK86405.1"/>
    <property type="molecule type" value="Genomic_DNA"/>
</dbReference>
<proteinExistence type="predicted"/>
<accession>A0A8E2JKU9</accession>
<reference evidence="1 2" key="1">
    <citation type="journal article" date="2016" name="Nat. Commun.">
        <title>Ectomycorrhizal ecology is imprinted in the genome of the dominant symbiotic fungus Cenococcum geophilum.</title>
        <authorList>
            <consortium name="DOE Joint Genome Institute"/>
            <person name="Peter M."/>
            <person name="Kohler A."/>
            <person name="Ohm R.A."/>
            <person name="Kuo A."/>
            <person name="Krutzmann J."/>
            <person name="Morin E."/>
            <person name="Arend M."/>
            <person name="Barry K.W."/>
            <person name="Binder M."/>
            <person name="Choi C."/>
            <person name="Clum A."/>
            <person name="Copeland A."/>
            <person name="Grisel N."/>
            <person name="Haridas S."/>
            <person name="Kipfer T."/>
            <person name="LaButti K."/>
            <person name="Lindquist E."/>
            <person name="Lipzen A."/>
            <person name="Maire R."/>
            <person name="Meier B."/>
            <person name="Mihaltcheva S."/>
            <person name="Molinier V."/>
            <person name="Murat C."/>
            <person name="Poggeler S."/>
            <person name="Quandt C.A."/>
            <person name="Sperisen C."/>
            <person name="Tritt A."/>
            <person name="Tisserant E."/>
            <person name="Crous P.W."/>
            <person name="Henrissat B."/>
            <person name="Nehls U."/>
            <person name="Egli S."/>
            <person name="Spatafora J.W."/>
            <person name="Grigoriev I.V."/>
            <person name="Martin F.M."/>
        </authorList>
    </citation>
    <scope>NUCLEOTIDE SEQUENCE [LARGE SCALE GENOMIC DNA]</scope>
    <source>
        <strain evidence="1 2">CBS 459.81</strain>
    </source>
</reference>
<dbReference type="Proteomes" id="UP000250266">
    <property type="component" value="Unassembled WGS sequence"/>
</dbReference>
<organism evidence="1 2">
    <name type="scientific">Lepidopterella palustris CBS 459.81</name>
    <dbReference type="NCBI Taxonomy" id="1314670"/>
    <lineage>
        <taxon>Eukaryota</taxon>
        <taxon>Fungi</taxon>
        <taxon>Dikarya</taxon>
        <taxon>Ascomycota</taxon>
        <taxon>Pezizomycotina</taxon>
        <taxon>Dothideomycetes</taxon>
        <taxon>Pleosporomycetidae</taxon>
        <taxon>Mytilinidiales</taxon>
        <taxon>Argynnaceae</taxon>
        <taxon>Lepidopterella</taxon>
    </lineage>
</organism>
<gene>
    <name evidence="1" type="ORF">K432DRAFT_376725</name>
</gene>
<protein>
    <submittedName>
        <fullName evidence="1">Uncharacterized protein</fullName>
    </submittedName>
</protein>
<evidence type="ECO:0000313" key="1">
    <source>
        <dbReference type="EMBL" id="OCK86405.1"/>
    </source>
</evidence>
<sequence length="53" mass="5979">MKEKDIGLMRCELNTRQTDAALGKRLLSHPMVSGSQKRAKIALEQPERAWTPS</sequence>
<name>A0A8E2JKU9_9PEZI</name>
<keyword evidence="2" id="KW-1185">Reference proteome</keyword>
<evidence type="ECO:0000313" key="2">
    <source>
        <dbReference type="Proteomes" id="UP000250266"/>
    </source>
</evidence>